<dbReference type="CDD" id="cd12215">
    <property type="entry name" value="ChiC_BD"/>
    <property type="match status" value="1"/>
</dbReference>
<dbReference type="GO" id="GO:0030246">
    <property type="term" value="F:carbohydrate binding"/>
    <property type="evidence" value="ECO:0007669"/>
    <property type="project" value="InterPro"/>
</dbReference>
<dbReference type="GO" id="GO:0004553">
    <property type="term" value="F:hydrolase activity, hydrolyzing O-glycosyl compounds"/>
    <property type="evidence" value="ECO:0007669"/>
    <property type="project" value="InterPro"/>
</dbReference>
<dbReference type="Gene3D" id="2.10.10.20">
    <property type="entry name" value="Carbohydrate-binding module superfamily 5/12"/>
    <property type="match status" value="5"/>
</dbReference>
<dbReference type="InterPro" id="IPR036573">
    <property type="entry name" value="CBM_sf_5/12"/>
</dbReference>
<dbReference type="PROSITE" id="PS00290">
    <property type="entry name" value="IG_MHC"/>
    <property type="match status" value="1"/>
</dbReference>
<name>A0A6J7WHK8_9CAUD</name>
<dbReference type="EMBL" id="LR796187">
    <property type="protein sequence ID" value="CAB4125878.1"/>
    <property type="molecule type" value="Genomic_DNA"/>
</dbReference>
<dbReference type="InterPro" id="IPR003006">
    <property type="entry name" value="Ig/MHC_CS"/>
</dbReference>
<evidence type="ECO:0000313" key="5">
    <source>
        <dbReference type="EMBL" id="CAB5209214.1"/>
    </source>
</evidence>
<evidence type="ECO:0000256" key="1">
    <source>
        <dbReference type="ARBA" id="ARBA00022801"/>
    </source>
</evidence>
<dbReference type="SUPFAM" id="SSF51055">
    <property type="entry name" value="Carbohydrate binding domain"/>
    <property type="match status" value="4"/>
</dbReference>
<evidence type="ECO:0000259" key="3">
    <source>
        <dbReference type="SMART" id="SM00495"/>
    </source>
</evidence>
<feature type="domain" description="Chitin-binding type-3" evidence="3">
    <location>
        <begin position="232"/>
        <end position="278"/>
    </location>
</feature>
<dbReference type="Pfam" id="PF02839">
    <property type="entry name" value="CBM_5_12"/>
    <property type="match status" value="2"/>
</dbReference>
<feature type="domain" description="Chitin-binding type-3" evidence="3">
    <location>
        <begin position="569"/>
        <end position="617"/>
    </location>
</feature>
<dbReference type="InterPro" id="IPR003610">
    <property type="entry name" value="CBM5/12"/>
</dbReference>
<dbReference type="SMART" id="SM00495">
    <property type="entry name" value="ChtBD3"/>
    <property type="match status" value="4"/>
</dbReference>
<evidence type="ECO:0000313" key="4">
    <source>
        <dbReference type="EMBL" id="CAB4125878.1"/>
    </source>
</evidence>
<dbReference type="SUPFAM" id="SSF50939">
    <property type="entry name" value="Sialidases"/>
    <property type="match status" value="1"/>
</dbReference>
<dbReference type="GO" id="GO:0005576">
    <property type="term" value="C:extracellular region"/>
    <property type="evidence" value="ECO:0007669"/>
    <property type="project" value="InterPro"/>
</dbReference>
<keyword evidence="1" id="KW-0378">Hydrolase</keyword>
<accession>A0A6J7WHK8</accession>
<feature type="domain" description="Chitin-binding type-3" evidence="3">
    <location>
        <begin position="69"/>
        <end position="110"/>
    </location>
</feature>
<proteinExistence type="predicted"/>
<feature type="domain" description="Chitin-binding type-3" evidence="3">
    <location>
        <begin position="14"/>
        <end position="62"/>
    </location>
</feature>
<evidence type="ECO:0000256" key="2">
    <source>
        <dbReference type="SAM" id="MobiDB-lite"/>
    </source>
</evidence>
<feature type="region of interest" description="Disordered" evidence="2">
    <location>
        <begin position="3201"/>
        <end position="3221"/>
    </location>
</feature>
<protein>
    <submittedName>
        <fullName evidence="5">ChiC_BD domain containing protein</fullName>
    </submittedName>
</protein>
<dbReference type="EMBL" id="LR798231">
    <property type="protein sequence ID" value="CAB5209214.1"/>
    <property type="molecule type" value="Genomic_DNA"/>
</dbReference>
<gene>
    <name evidence="5" type="ORF">UFOVP181_360</name>
    <name evidence="4" type="ORF">UFOVP57_279</name>
</gene>
<dbReference type="Gene3D" id="2.10.10.90">
    <property type="match status" value="1"/>
</dbReference>
<dbReference type="InterPro" id="IPR036278">
    <property type="entry name" value="Sialidase_sf"/>
</dbReference>
<organism evidence="5">
    <name type="scientific">uncultured Caudovirales phage</name>
    <dbReference type="NCBI Taxonomy" id="2100421"/>
    <lineage>
        <taxon>Viruses</taxon>
        <taxon>Duplodnaviria</taxon>
        <taxon>Heunggongvirae</taxon>
        <taxon>Uroviricota</taxon>
        <taxon>Caudoviricetes</taxon>
        <taxon>Peduoviridae</taxon>
        <taxon>Maltschvirus</taxon>
        <taxon>Maltschvirus maltsch</taxon>
    </lineage>
</organism>
<dbReference type="GO" id="GO:0005975">
    <property type="term" value="P:carbohydrate metabolic process"/>
    <property type="evidence" value="ECO:0007669"/>
    <property type="project" value="InterPro"/>
</dbReference>
<sequence>MAEFKLGRIRFVYQGSWTTGALYSVDDVVTNGGKTYICVVSHTAAPLFATDLAVVPSKWKIVADGVHWTGNWASSTYYNSGDLVKYGGIVYQCNTAHTSATYVSPTWLGLEADSIRWDAFATTTDWKGSWVTSTRYKKNDVVSYGGYVYLCNAPHISNSSATAGLEADSSNWDTFNAGIVYLGVWNSSTVRYKQNDVVKYGADLWICTTYHTSSATFDQTKWSVFVNGFQFESSWNSSTVYQIGDTVTYGGYSYIAKTNNTNKQPSQNASDWDVYTTGFSYKGDWANSTAYKNGEVVRLDGYTYLCTTDTVTLSNTITASTSGSPGVLTTSTNTTGFVAGMAVVFTGSTFGGIVANRTYYIVSGFTSTQFSVSDLPGGSAVTLSTTTGSMTATTAPQPPNSSYWTRLNSGLKWTNNAQTYTGTSGTAVSATGIVAVATGTGSTQIVLTGTPAIYTGILVTGTNIQTGTTVTAIAGNIITLSLATSGAVAKDASLSFGSAFGSSATFNVTRTGTVYTVALNATGTNYGIGHQIKIAGTSIGGQSPVNDLIVTVTGVSGSAISTFTFTGISVTWTANISYVLGDVVFYGANSYICIQAHTAATASRPDNDTTGTYWNLLSAGAEVATLTSAGDTFYYGPNGPQRLPIGADGQVLRSTNGYPAWSNFGVVNNLVYVGPLGVDSAYPDYGLTIDRPWKTIRFATKQIENGYLNPQAQQLLAKNKQFLMKEVTNYITYTYKVTVTGTSSNAFTTSNTAGIVPNMPIQFSALTGSLTLSGSAIDTSVVYYVKTIVANTSFTVSATISNGVAGTQVNAAGTGTSTASLSYNSTKCERDTGLIVDALIFDIGHNGTQKTTAAALSYYTTAGTAYITTNFGYQATQTAGAYTYLNTIVGNVLANVAPAVNYQSLNSVSTPATQIIDTTLTAESSTSATATGLISIITTGILGASSTAIPAVINPQTTISIKTGTYNEILPIVIPSYTALVGDELRSTVIQPATANTMLVNDKTKTIAALNRIKAIIPTLVSNGTVTPSTGNTQLQVTSLPAGDTGSTTAVTNAVASATELYDVVNSGYAGVSTFVLPQPTGYNTSYLVGYGDGKAQIIQNYQFIKADILQYIANNYPSVYSAMDKTLCSRDVGFILDALQFDMTYGGNFQTLIAGSSYYSNYLITIAGTEKTATLAAYAQLKTLIGQVVLKSGVSPQAGNSVPWIQTGTAGSAGASTFAQARIQDIIDWITNAYAPTAIAPSITWTAAGLQTAYAAVQAKRSEIQSDAVAWVKKYYQALPFNSVTCSRDAGLITDAICYDMVFGSNVCAIVAGRSYLRNTSSAALVYASQKAAELGAINFIKYKVKHIAASGSVAQLQTNIDDITAYISGGSTPMIAWPNPSLLTTTYSTVAGTNIVGTGSSGTFNITRTVTGAYSITIAASGSGYSAGNTIKILGTQVGGVSPTNDFVITVASVSTGAITSVTYADALSGIILLQDNKAYLQAEISAYLNTNYNSVWTGLGTTGQAKCTRDVGYLVDALCYDLKYGGNYASKQAAKTYYSNASLVIAAGELTATVAAYGRLSTAAQQVLQSTSVTPSSGNTATQVVANGAQPSGSSLTATALGTLVTMINNIITNGTTTGVPTVTITTIATGTTFTTGSAHGLVVGDTVYAQSTANGLVAGTTYYVASTPLTTTFTLSATYGSAALTSFTSGTGLSIVVETTYMPNTAWVDSNLVTQYTTLSAAKSTLQTAVTTYLTTAYPTLVYTTATCQRDVGYIVDAICLDLMFNSTFATVKSGQAYFRYIASDLIVLNTERAQTIAAFAYLKSQIATTISTNTTAVARANAGMETIINILTNGDGVTPEVHGTVTYNNTLSTINGVEIIRANKTFLTYEATAYISATFGGTVTYTTSGTNLITTTSAHNLSVGDPVQFTATTVNTIATATNTSGNLITVASTAGMVVNMPITFTGTTANGISSGTQFYIKTIPTPGVNGTITISATQSNGVAGTVQSITTTGAVSFTVVAGGLFGGVSAIDQTTGATKTYYVLTAPSTTTFSVTATQNSSTVVTLTDAGGVATATYGYNATLCRRDMAEYIDALVYDAQYVGNYRGLRAAQIYNNAITGSATQDMFRVRNATGLRNCTLNGLTGTLTYPNSYGTKRPTAGAFVALDPGFGPNDSNVWVTTRSHYSQNVTMFGTACSGAKIDSALHTGGNKSMVKNDFTTIISDGIGVWVTGSGALTELVSVFNYYGYAGYLAELGGRIRATNGNSSYGTYGVIAEGVDSYETPLYATLNNRANPAQISLALTDSLDKLLRFEYSNAGSNYTNTVHSISGAGYNAAAIGDEFRDASIFETRVVDLNDTNGYGGAGYLTAANTAQNGNVGYVTIAAADTQLSTAYVGMRIQVTAGTGVGQYANILTYGNGSKIATIYKDSFTTLTVTATTAGGNNLLTVASTATLYVGMPIYLGSDIGGLTAATVYYVIAANFSATQFAVSTSAGGSAAPTTLTSGQTVSLYAAGWDHVIPGNTVNNLLDLTSTYIIEPRLSYTAPGFVSSARTLSATTTWGSVTYGANRFVTISSNGTATGYSTDGKSWSAGGNSPINTTWADIKYGGGEGATAYAVIGGIGGQSAVFQAVLGTAGGAILADQVASVNIISGGFGYVTAPTIVFTPVSGGSGAVATCTVLNGSITSVSITIPGSGYTVAPTVSAAVDRVTSFPVLTWGKNYATAPTVTVDDPFTGTLWTSGGSATLNTIYYYTSSNVKNWYKCTSAGTFTSSGPTHTSGSTTNGTATLLFIGNTAIATASLTNSGVSNIAVTNSGSGYTSTPSVTIVDSNAKFVAIPTTGNANTIYNTVSGIASTWSQSATVIPTGTYASLAVGGTYYVAVGGSASAARSTDGSNWTSSTIPTLGSGSWSSIAYGNSTFVAIATGSNVTAVSSNSGASWAQGGTTSGYTTMPSSTTWTSIAYGNGRFVALAVTGAVAYSLDKAASWTASPTCAGASTSILSSSYTWSKIAYGQGLFMAIAQGTTVCATSPDGINWTIQAMPSSSNWKGLVFGNPVNATLGATPLFVAVSNTSGTVGASIRTGAKTLGRVTIKSNAITEVRMIEPGSGYAKGIVTATTASTNLITVDNTDGTGTATLVDSQPIEFTGVTAGGLVLNKTYYVIGSTITSTQFKVSATAGSATAATLTTATGLTGTFRAGPILTQTDPNKTKTAPLRVRQGDGALGNPTFTNRGSANTTATASTAGDGYGDLYQPSNFINAANLYAVPLPGANLEFASLPGQYYKLVAVSNILGGAGNYTATIQINPALTVYQAPANGDLITTRLKYSQVRLTGHDFLYIGTGGFAATNYPYVDTSKAVTANQANFSGGGRVFFTSTDQDGNFNVGNLFGVQQATGTATLNASAFNLSGLQSLQLGTVSVGAGSAVITSFSTDPYFTANSDNILPTQRAIKSYITAQIGGGQSALNVNTLTAGVIYVANNTISTNNGTQINVTAKMNFTGGIDGAPVALAFFMQR</sequence>
<reference evidence="5" key="1">
    <citation type="submission" date="2020-05" db="EMBL/GenBank/DDBJ databases">
        <authorList>
            <person name="Chiriac C."/>
            <person name="Salcher M."/>
            <person name="Ghai R."/>
            <person name="Kavagutti S V."/>
        </authorList>
    </citation>
    <scope>NUCLEOTIDE SEQUENCE</scope>
</reference>